<gene>
    <name evidence="2" type="ORF">CK203_064082</name>
</gene>
<dbReference type="PANTHER" id="PTHR33499">
    <property type="entry name" value="OS12G0282400 PROTEIN-RELATED"/>
    <property type="match status" value="1"/>
</dbReference>
<proteinExistence type="predicted"/>
<feature type="region of interest" description="Disordered" evidence="1">
    <location>
        <begin position="180"/>
        <end position="200"/>
    </location>
</feature>
<dbReference type="AlphaFoldDB" id="A0A438G448"/>
<evidence type="ECO:0000313" key="2">
    <source>
        <dbReference type="EMBL" id="RVW66979.1"/>
    </source>
</evidence>
<comment type="caution">
    <text evidence="2">The sequence shown here is derived from an EMBL/GenBank/DDBJ whole genome shotgun (WGS) entry which is preliminary data.</text>
</comment>
<accession>A0A438G448</accession>
<dbReference type="Proteomes" id="UP000288805">
    <property type="component" value="Unassembled WGS sequence"/>
</dbReference>
<protein>
    <submittedName>
        <fullName evidence="2">Uncharacterized protein</fullName>
    </submittedName>
</protein>
<name>A0A438G448_VITVI</name>
<organism evidence="2 3">
    <name type="scientific">Vitis vinifera</name>
    <name type="common">Grape</name>
    <dbReference type="NCBI Taxonomy" id="29760"/>
    <lineage>
        <taxon>Eukaryota</taxon>
        <taxon>Viridiplantae</taxon>
        <taxon>Streptophyta</taxon>
        <taxon>Embryophyta</taxon>
        <taxon>Tracheophyta</taxon>
        <taxon>Spermatophyta</taxon>
        <taxon>Magnoliopsida</taxon>
        <taxon>eudicotyledons</taxon>
        <taxon>Gunneridae</taxon>
        <taxon>Pentapetalae</taxon>
        <taxon>rosids</taxon>
        <taxon>Vitales</taxon>
        <taxon>Vitaceae</taxon>
        <taxon>Viteae</taxon>
        <taxon>Vitis</taxon>
    </lineage>
</organism>
<dbReference type="PANTHER" id="PTHR33499:SF11">
    <property type="entry name" value="NO APICAL MERISTEM-ASSOCIATED C-TERMINAL DOMAIN-CONTAINING PROTEIN"/>
    <property type="match status" value="1"/>
</dbReference>
<dbReference type="EMBL" id="QGNW01000612">
    <property type="protein sequence ID" value="RVW66979.1"/>
    <property type="molecule type" value="Genomic_DNA"/>
</dbReference>
<reference evidence="2 3" key="1">
    <citation type="journal article" date="2018" name="PLoS Genet.">
        <title>Population sequencing reveals clonal diversity and ancestral inbreeding in the grapevine cultivar Chardonnay.</title>
        <authorList>
            <person name="Roach M.J."/>
            <person name="Johnson D.L."/>
            <person name="Bohlmann J."/>
            <person name="van Vuuren H.J."/>
            <person name="Jones S.J."/>
            <person name="Pretorius I.S."/>
            <person name="Schmidt S.A."/>
            <person name="Borneman A.R."/>
        </authorList>
    </citation>
    <scope>NUCLEOTIDE SEQUENCE [LARGE SCALE GENOMIC DNA]</scope>
    <source>
        <strain evidence="3">cv. Chardonnay</strain>
        <tissue evidence="2">Leaf</tissue>
    </source>
</reference>
<evidence type="ECO:0000256" key="1">
    <source>
        <dbReference type="SAM" id="MobiDB-lite"/>
    </source>
</evidence>
<evidence type="ECO:0000313" key="3">
    <source>
        <dbReference type="Proteomes" id="UP000288805"/>
    </source>
</evidence>
<sequence length="391" mass="43871">MAPGQRPRPPIIPKQLEDNVNAAHKMTKNDIQRLSTDQLSQGQEGIPPLVQTSGTCRRLNTNLTVEMIFDTAQKRTRSGRIIGTSPIKEANRTPPNVQVDVAHTSLNRNSTTHKMTDNDSKRGGIDRQLQGVGNLENTTTNAILQANGTYSRHQNNSTLRRMPCSDSQRVDTFLPMQDIENGDDTPIPPPTLQDCGTPRNVNKNSTQDTIAPAIMDTSETPFDPNNNTSTMDADSTTDKLIQANGSRPLGGVEIKPKNNALTGVNSSRMKSEIGTIVRNYAPLDVEKWADISESDKVFMMEKLQEKFIIDFTQDHVKKAIEGKMAARYRDHRNKCHKHFKKYPTIALAKQNPYKHVSDQKQWDWLCDRFASEKFQVKISSNLVWFALSCLT</sequence>